<protein>
    <recommendedName>
        <fullName evidence="3">Integron Cassette Protein Hfx-Cass5 domain-containing protein</fullName>
    </recommendedName>
</protein>
<evidence type="ECO:0000313" key="2">
    <source>
        <dbReference type="Proteomes" id="UP001203512"/>
    </source>
</evidence>
<evidence type="ECO:0000313" key="1">
    <source>
        <dbReference type="EMBL" id="MCK0532910.1"/>
    </source>
</evidence>
<sequence length="103" mass="11765">MSVLVEFPGGVCREVPSQLRAIGSQKNRADEFEQVPLNCDPHWKYEREDGRWIAVHRQGQLLSMRPAAPAWWHFIELMMEPERRAHGANVAEASETVRLQSAA</sequence>
<keyword evidence="2" id="KW-1185">Reference proteome</keyword>
<dbReference type="RefSeq" id="WP_097093266.1">
    <property type="nucleotide sequence ID" value="NZ_JALKHS010000012.1"/>
</dbReference>
<accession>A0ABT0E0Q1</accession>
<proteinExistence type="predicted"/>
<comment type="caution">
    <text evidence="1">The sequence shown here is derived from an EMBL/GenBank/DDBJ whole genome shotgun (WGS) entry which is preliminary data.</text>
</comment>
<organism evidence="1 2">
    <name type="scientific">Sphingobium agri</name>
    <dbReference type="NCBI Taxonomy" id="2933566"/>
    <lineage>
        <taxon>Bacteria</taxon>
        <taxon>Pseudomonadati</taxon>
        <taxon>Pseudomonadota</taxon>
        <taxon>Alphaproteobacteria</taxon>
        <taxon>Sphingomonadales</taxon>
        <taxon>Sphingomonadaceae</taxon>
        <taxon>Sphingobium</taxon>
    </lineage>
</organism>
<name>A0ABT0E0Q1_9SPHN</name>
<reference evidence="1 2" key="1">
    <citation type="submission" date="2022-04" db="EMBL/GenBank/DDBJ databases">
        <authorList>
            <person name="Huq M.A."/>
        </authorList>
    </citation>
    <scope>NUCLEOTIDE SEQUENCE [LARGE SCALE GENOMIC DNA]</scope>
    <source>
        <strain evidence="1 2">MAH-33</strain>
    </source>
</reference>
<evidence type="ECO:0008006" key="3">
    <source>
        <dbReference type="Google" id="ProtNLM"/>
    </source>
</evidence>
<dbReference type="Proteomes" id="UP001203512">
    <property type="component" value="Unassembled WGS sequence"/>
</dbReference>
<dbReference type="EMBL" id="JALKHS010000012">
    <property type="protein sequence ID" value="MCK0532910.1"/>
    <property type="molecule type" value="Genomic_DNA"/>
</dbReference>
<gene>
    <name evidence="1" type="ORF">MU848_15065</name>
</gene>